<reference evidence="1" key="1">
    <citation type="journal article" date="2014" name="Nat. Genet.">
        <title>The genome of the stress-tolerant wild tomato species Solanum pennellii.</title>
        <authorList>
            <person name="Bolger A."/>
            <person name="Scossa F."/>
            <person name="Bolger M.E."/>
            <person name="Lanz C."/>
            <person name="Maumus F."/>
            <person name="Tohge T."/>
            <person name="Quesneville H."/>
            <person name="Alseekh S."/>
            <person name="Sorensen I."/>
            <person name="Lichtenstein G."/>
            <person name="Fich E.A."/>
            <person name="Conte M."/>
            <person name="Keller H."/>
            <person name="Schneeberger K."/>
            <person name="Schwacke R."/>
            <person name="Ofner I."/>
            <person name="Vrebalov J."/>
            <person name="Xu Y."/>
            <person name="Osorio S."/>
            <person name="Aflitos S.A."/>
            <person name="Schijlen E."/>
            <person name="Jimenez-Gomez J.M."/>
            <person name="Ryngajllo M."/>
            <person name="Kimura S."/>
            <person name="Kumar R."/>
            <person name="Koenig D."/>
            <person name="Headland L.R."/>
            <person name="Maloof J.N."/>
            <person name="Sinha N."/>
            <person name="van Ham R.C."/>
            <person name="Lankhorst R.K."/>
            <person name="Mao L."/>
            <person name="Vogel A."/>
            <person name="Arsova B."/>
            <person name="Panstruga R."/>
            <person name="Fei Z."/>
            <person name="Rose J.K."/>
            <person name="Zamir D."/>
            <person name="Carrari F."/>
            <person name="Giovannoni J.J."/>
            <person name="Weigel D."/>
            <person name="Usadel B."/>
            <person name="Fernie A.R."/>
        </authorList>
    </citation>
    <scope>NUCLEOTIDE SEQUENCE [LARGE SCALE GENOMIC DNA]</scope>
    <source>
        <strain evidence="1">cv. LA0716</strain>
    </source>
</reference>
<protein>
    <submittedName>
        <fullName evidence="2">Mediator of RNA polymerase II transcription subunit 15a-like</fullName>
    </submittedName>
</protein>
<evidence type="ECO:0000313" key="1">
    <source>
        <dbReference type="Proteomes" id="UP000694930"/>
    </source>
</evidence>
<gene>
    <name evidence="2" type="primary">LOC114076851</name>
</gene>
<organism evidence="1 2">
    <name type="scientific">Solanum pennellii</name>
    <name type="common">Tomato</name>
    <name type="synonym">Lycopersicon pennellii</name>
    <dbReference type="NCBI Taxonomy" id="28526"/>
    <lineage>
        <taxon>Eukaryota</taxon>
        <taxon>Viridiplantae</taxon>
        <taxon>Streptophyta</taxon>
        <taxon>Embryophyta</taxon>
        <taxon>Tracheophyta</taxon>
        <taxon>Spermatophyta</taxon>
        <taxon>Magnoliopsida</taxon>
        <taxon>eudicotyledons</taxon>
        <taxon>Gunneridae</taxon>
        <taxon>Pentapetalae</taxon>
        <taxon>asterids</taxon>
        <taxon>lamiids</taxon>
        <taxon>Solanales</taxon>
        <taxon>Solanaceae</taxon>
        <taxon>Solanoideae</taxon>
        <taxon>Solaneae</taxon>
        <taxon>Solanum</taxon>
        <taxon>Solanum subgen. Lycopersicon</taxon>
    </lineage>
</organism>
<dbReference type="Proteomes" id="UP000694930">
    <property type="component" value="Chromosome 4"/>
</dbReference>
<dbReference type="PANTHER" id="PTHR33137">
    <property type="entry name" value="MEDIATOR OF RNA POLYMERASE II TRANSCRIPTION SUBUNIT 15A-RELATED"/>
    <property type="match status" value="1"/>
</dbReference>
<dbReference type="InterPro" id="IPR044661">
    <property type="entry name" value="MED15a/b/c-like"/>
</dbReference>
<accession>A0ABM1V9D4</accession>
<evidence type="ECO:0000313" key="2">
    <source>
        <dbReference type="RefSeq" id="XP_027772352.1"/>
    </source>
</evidence>
<proteinExistence type="predicted"/>
<dbReference type="PANTHER" id="PTHR33137:SF4">
    <property type="entry name" value="MEDIATOR OF RNA POLYMERASE II TRANSCRIPTION SUBUNIT 15A-RELATED"/>
    <property type="match status" value="1"/>
</dbReference>
<reference evidence="2" key="2">
    <citation type="submission" date="2025-08" db="UniProtKB">
        <authorList>
            <consortium name="RefSeq"/>
        </authorList>
    </citation>
    <scope>IDENTIFICATION</scope>
</reference>
<name>A0ABM1V9D4_SOLPN</name>
<sequence>MMEISIDKNNTQDEMENANGADWQEEVYQKIKYMKEMYLSDLNDLYEKIDHQVQQHNSHQKENIEKLEMFKVTLEHIMHFLWLKKQDIQLNHKGKLVTVEKKISFFLRFNWERSVTSSSLQQGELHHANISSFSTQSGTNLVQANLKSVQQNSSVLPHLLPIQPVQQMMPNKQLKPLCNRLLIQQQLLRSQQLMEHQQAMNSLQQLMQRNNFTNLQHISLSGVSTNINTQLYMINSVKPGFNFDLGLSNSLNSPQQLSTGFLQQLSTGFNNLQLVT</sequence>
<dbReference type="GeneID" id="114076851"/>
<keyword evidence="1" id="KW-1185">Reference proteome</keyword>
<dbReference type="RefSeq" id="XP_027772352.1">
    <property type="nucleotide sequence ID" value="XM_027916551.1"/>
</dbReference>